<sequence length="334" mass="39077">MHFKTKLKNRRNEVNTCLCIGLDPDEDDIKNFMRNEEKNGYKNVKNNMNSNNNRIENVIKIGKEILLTDEENIENLSEEDKFFYFFNHFCFYIINNTKEYALIYKMNFAFYIPYGSVGINALKNVFDYLNSMNIPTMLDMKINDIGNTVKNYRKFIFEYLKSDSCTINVYMGTSMLKDICFDYEKNKYYSAYVLIKTTNKDSFIFQNELSINDKQAYIVMAEETQKMATDLKIDQNNEFIGFVVGSNAFEEMKIIRNKFPDSYILSPGIGAQNGDLYKTLKNGYNKDYEKLLINVGRAITKSPNPKKSSESYYNQIIQIFKDIENGGNIEQVYL</sequence>
<dbReference type="NCBIfam" id="TIGR02127">
    <property type="entry name" value="pyrF_sub2"/>
    <property type="match status" value="1"/>
</dbReference>
<evidence type="ECO:0000313" key="14">
    <source>
        <dbReference type="EMBL" id="SCM17504.1"/>
    </source>
</evidence>
<evidence type="ECO:0000256" key="2">
    <source>
        <dbReference type="ARBA" id="ARBA00008847"/>
    </source>
</evidence>
<name>A0A122HXS6_PLABE</name>
<dbReference type="Proteomes" id="UP000219974">
    <property type="component" value="Chromosome 5"/>
</dbReference>
<dbReference type="InterPro" id="IPR011060">
    <property type="entry name" value="RibuloseP-bd_barrel"/>
</dbReference>
<keyword evidence="6" id="KW-0665">Pyrimidine biosynthesis</keyword>
<dbReference type="SMART" id="SM00934">
    <property type="entry name" value="OMPdecase"/>
    <property type="match status" value="1"/>
</dbReference>
<evidence type="ECO:0000313" key="15">
    <source>
        <dbReference type="EMBL" id="SCN22898.1"/>
    </source>
</evidence>
<evidence type="ECO:0000313" key="19">
    <source>
        <dbReference type="Proteomes" id="UP000220214"/>
    </source>
</evidence>
<evidence type="ECO:0000313" key="12">
    <source>
        <dbReference type="EMBL" id="SCL92758.1"/>
    </source>
</evidence>
<dbReference type="InterPro" id="IPR013785">
    <property type="entry name" value="Aldolase_TIM"/>
</dbReference>
<dbReference type="Proteomes" id="UP000516480">
    <property type="component" value="Chromosome 5"/>
</dbReference>
<dbReference type="GO" id="GO:0044205">
    <property type="term" value="P:'de novo' UMP biosynthetic process"/>
    <property type="evidence" value="ECO:0007669"/>
    <property type="project" value="UniProtKB-UniPathway"/>
</dbReference>
<gene>
    <name evidence="11" type="primary">OMPDC</name>
    <name evidence="11" type="ORF">PBK173_000077000</name>
    <name evidence="15" type="ORF">PBNK65E_000073200</name>
    <name evidence="12" type="ORF">PBNK65NY_000072800</name>
    <name evidence="13" type="ORF">PBSP11A_000072900</name>
    <name evidence="14" type="ORF">PBSP11RLL_000073000</name>
</gene>
<dbReference type="Gene3D" id="3.20.20.70">
    <property type="entry name" value="Aldolase class I"/>
    <property type="match status" value="1"/>
</dbReference>
<dbReference type="Proteomes" id="UP000219860">
    <property type="component" value="Chromosome 5"/>
</dbReference>
<keyword evidence="5" id="KW-0210">Decarboxylase</keyword>
<dbReference type="PROSITE" id="PS00156">
    <property type="entry name" value="OMPDECASE"/>
    <property type="match status" value="1"/>
</dbReference>
<accession>A0A122HXS6</accession>
<dbReference type="GO" id="GO:0006207">
    <property type="term" value="P:'de novo' pyrimidine nucleobase biosynthetic process"/>
    <property type="evidence" value="ECO:0007669"/>
    <property type="project" value="InterPro"/>
</dbReference>
<dbReference type="InterPro" id="IPR018089">
    <property type="entry name" value="OMPdecase_AS"/>
</dbReference>
<proteinExistence type="inferred from homology"/>
<dbReference type="InterPro" id="IPR011995">
    <property type="entry name" value="OMPdecase_type-2"/>
</dbReference>
<dbReference type="PANTHER" id="PTHR43375">
    <property type="entry name" value="OROTIDINE 5'-PHOSPHATE DECARBOXYLASE"/>
    <property type="match status" value="1"/>
</dbReference>
<dbReference type="Proteomes" id="UP000220214">
    <property type="component" value="Chromosome 5"/>
</dbReference>
<dbReference type="EMBL" id="LT608269">
    <property type="protein sequence ID" value="SCM17504.1"/>
    <property type="molecule type" value="Genomic_DNA"/>
</dbReference>
<evidence type="ECO:0000313" key="16">
    <source>
        <dbReference type="Proteomes" id="UP000069549"/>
    </source>
</evidence>
<evidence type="ECO:0000256" key="7">
    <source>
        <dbReference type="ARBA" id="ARBA00023239"/>
    </source>
</evidence>
<dbReference type="EMBL" id="LT608141">
    <property type="protein sequence ID" value="SCL92758.1"/>
    <property type="molecule type" value="Genomic_DNA"/>
</dbReference>
<evidence type="ECO:0000313" key="13">
    <source>
        <dbReference type="EMBL" id="SCM15710.1"/>
    </source>
</evidence>
<dbReference type="AlphaFoldDB" id="A0A122HXS6"/>
<dbReference type="InterPro" id="IPR001754">
    <property type="entry name" value="OMPdeCOase_dom"/>
</dbReference>
<reference evidence="11 16" key="1">
    <citation type="submission" date="2016-02" db="EMBL/GenBank/DDBJ databases">
        <authorList>
            <consortium name="Pathogen Informatics"/>
        </authorList>
    </citation>
    <scope>NUCLEOTIDE SEQUENCE [LARGE SCALE GENOMIC DNA]</scope>
    <source>
        <strain evidence="11 16">K173</strain>
        <strain evidence="12 20">NK65 ny</strain>
        <strain evidence="15 19">NK65e</strain>
        <strain evidence="13 17">SP11 Antwerpcl1</strain>
        <strain evidence="14 18">SP11 RLL</strain>
    </source>
</reference>
<comment type="pathway">
    <text evidence="1">Pyrimidine metabolism; UMP biosynthesis via de novo pathway; UMP from orotate: step 2/2.</text>
</comment>
<dbReference type="SUPFAM" id="SSF51366">
    <property type="entry name" value="Ribulose-phoshate binding barrel"/>
    <property type="match status" value="1"/>
</dbReference>
<keyword evidence="7 11" id="KW-0456">Lyase</keyword>
<evidence type="ECO:0000256" key="9">
    <source>
        <dbReference type="ARBA" id="ARBA00049157"/>
    </source>
</evidence>
<evidence type="ECO:0000313" key="20">
    <source>
        <dbReference type="Proteomes" id="UP000516480"/>
    </source>
</evidence>
<evidence type="ECO:0000313" key="18">
    <source>
        <dbReference type="Proteomes" id="UP000219974"/>
    </source>
</evidence>
<comment type="catalytic activity">
    <reaction evidence="9">
        <text>orotidine 5'-phosphate + H(+) = UMP + CO2</text>
        <dbReference type="Rhea" id="RHEA:11596"/>
        <dbReference type="ChEBI" id="CHEBI:15378"/>
        <dbReference type="ChEBI" id="CHEBI:16526"/>
        <dbReference type="ChEBI" id="CHEBI:57538"/>
        <dbReference type="ChEBI" id="CHEBI:57865"/>
        <dbReference type="EC" id="4.1.1.23"/>
    </reaction>
</comment>
<evidence type="ECO:0000256" key="3">
    <source>
        <dbReference type="ARBA" id="ARBA00012321"/>
    </source>
</evidence>
<comment type="similarity">
    <text evidence="2">Belongs to the OMP decarboxylase family. Type 2 subfamily.</text>
</comment>
<dbReference type="GO" id="GO:0004590">
    <property type="term" value="F:orotidine-5'-phosphate decarboxylase activity"/>
    <property type="evidence" value="ECO:0007669"/>
    <property type="project" value="UniProtKB-EC"/>
</dbReference>
<dbReference type="OrthoDB" id="5553476at2759"/>
<dbReference type="PANTHER" id="PTHR43375:SF1">
    <property type="entry name" value="OROTIDINE 5'-PHOSPHATE DECARBOXYLASE"/>
    <property type="match status" value="1"/>
</dbReference>
<evidence type="ECO:0000256" key="5">
    <source>
        <dbReference type="ARBA" id="ARBA00022793"/>
    </source>
</evidence>
<dbReference type="EMBL" id="LT608253">
    <property type="protein sequence ID" value="SCM15710.1"/>
    <property type="molecule type" value="Genomic_DNA"/>
</dbReference>
<organism evidence="11 16">
    <name type="scientific">Plasmodium berghei</name>
    <dbReference type="NCBI Taxonomy" id="5821"/>
    <lineage>
        <taxon>Eukaryota</taxon>
        <taxon>Sar</taxon>
        <taxon>Alveolata</taxon>
        <taxon>Apicomplexa</taxon>
        <taxon>Aconoidasida</taxon>
        <taxon>Haemosporida</taxon>
        <taxon>Plasmodiidae</taxon>
        <taxon>Plasmodium</taxon>
        <taxon>Plasmodium (Vinckeia)</taxon>
    </lineage>
</organism>
<evidence type="ECO:0000256" key="4">
    <source>
        <dbReference type="ARBA" id="ARBA00021923"/>
    </source>
</evidence>
<evidence type="ECO:0000259" key="10">
    <source>
        <dbReference type="SMART" id="SM00934"/>
    </source>
</evidence>
<dbReference type="EMBL" id="LT160025">
    <property type="protein sequence ID" value="CXI08653.1"/>
    <property type="molecule type" value="Genomic_DNA"/>
</dbReference>
<feature type="domain" description="Orotidine 5'-phosphate decarboxylase" evidence="10">
    <location>
        <begin position="17"/>
        <end position="312"/>
    </location>
</feature>
<evidence type="ECO:0000313" key="17">
    <source>
        <dbReference type="Proteomes" id="UP000219860"/>
    </source>
</evidence>
<evidence type="ECO:0000256" key="1">
    <source>
        <dbReference type="ARBA" id="ARBA00004861"/>
    </source>
</evidence>
<dbReference type="CDD" id="cd04725">
    <property type="entry name" value="OMP_decarboxylase_like"/>
    <property type="match status" value="1"/>
</dbReference>
<dbReference type="UniPathway" id="UPA00070">
    <property type="reaction ID" value="UER00120"/>
</dbReference>
<evidence type="ECO:0000256" key="6">
    <source>
        <dbReference type="ARBA" id="ARBA00022975"/>
    </source>
</evidence>
<dbReference type="Proteomes" id="UP000069549">
    <property type="component" value="Chromosome 5"/>
</dbReference>
<dbReference type="EC" id="4.1.1.23" evidence="3"/>
<dbReference type="VEuPathDB" id="PlasmoDB:PBANKA_0507400"/>
<dbReference type="EMBL" id="LT614631">
    <property type="protein sequence ID" value="SCN22898.1"/>
    <property type="molecule type" value="Genomic_DNA"/>
</dbReference>
<evidence type="ECO:0000256" key="8">
    <source>
        <dbReference type="ARBA" id="ARBA00033428"/>
    </source>
</evidence>
<dbReference type="OMA" id="QSAFFER"/>
<dbReference type="Pfam" id="PF00215">
    <property type="entry name" value="OMPdecase"/>
    <property type="match status" value="1"/>
</dbReference>
<protein>
    <recommendedName>
        <fullName evidence="4">Orotidine 5'-phosphate decarboxylase</fullName>
        <ecNumber evidence="3">4.1.1.23</ecNumber>
    </recommendedName>
    <alternativeName>
        <fullName evidence="8">OMP decarboxylase</fullName>
    </alternativeName>
</protein>
<evidence type="ECO:0000313" key="11">
    <source>
        <dbReference type="EMBL" id="CXI08653.1"/>
    </source>
</evidence>